<evidence type="ECO:0000313" key="14">
    <source>
        <dbReference type="EMBL" id="CAA6810031.1"/>
    </source>
</evidence>
<name>A0A6S6SS76_9GAMM</name>
<organism evidence="14">
    <name type="scientific">uncultured Thiotrichaceae bacterium</name>
    <dbReference type="NCBI Taxonomy" id="298394"/>
    <lineage>
        <taxon>Bacteria</taxon>
        <taxon>Pseudomonadati</taxon>
        <taxon>Pseudomonadota</taxon>
        <taxon>Gammaproteobacteria</taxon>
        <taxon>Thiotrichales</taxon>
        <taxon>Thiotrichaceae</taxon>
        <taxon>environmental samples</taxon>
    </lineage>
</organism>
<dbReference type="InterPro" id="IPR004846">
    <property type="entry name" value="T2SS/T3SS_dom"/>
</dbReference>
<comment type="subcellular location">
    <subcellularLocation>
        <location evidence="1 10">Cell outer membrane</location>
    </subcellularLocation>
</comment>
<feature type="domain" description="NolW-like" evidence="12">
    <location>
        <begin position="189"/>
        <end position="260"/>
    </location>
</feature>
<comment type="similarity">
    <text evidence="2">Belongs to the bacterial secretin family. GSP D subfamily.</text>
</comment>
<dbReference type="InterPro" id="IPR050810">
    <property type="entry name" value="Bact_Secretion_Sys_Channel"/>
</dbReference>
<dbReference type="NCBIfam" id="TIGR02517">
    <property type="entry name" value="type_II_gspD"/>
    <property type="match status" value="1"/>
</dbReference>
<keyword evidence="5" id="KW-0812">Transmembrane</keyword>
<evidence type="ECO:0000256" key="7">
    <source>
        <dbReference type="ARBA" id="ARBA00022927"/>
    </source>
</evidence>
<protein>
    <submittedName>
        <fullName evidence="14">General secretion pathway protein D</fullName>
    </submittedName>
</protein>
<feature type="domain" description="NolW-like" evidence="12">
    <location>
        <begin position="264"/>
        <end position="334"/>
    </location>
</feature>
<feature type="domain" description="Type II/III secretion system secretin-like" evidence="11">
    <location>
        <begin position="647"/>
        <end position="811"/>
    </location>
</feature>
<sequence length="908" mass="96739">ATIPPLQAESSRINLQNTEIRTLVETVSKLTGKNFIIDPAVRGSITFVSGDGLSKDELYETFLSILQVHGLEALEVGNVIKIVPLNKGRSQVAPIITDRPAPAAKPGQPAAKPQPKIEADRTVTQVFTLQYIPVNTAIQTLQPLAGQGETRIQFNQASNAVIVTGRKQNVDRLGAVIKSIDKPNNQGFELVALRHSVANQLATTLRGLMSSGKSADGGAIPQRVYISVDVRTNSILVAGDKGDRERMRQVIAKLDIPRTQPPATQVVKIRYADATQLLETLKQLQIAPAKEGGAAVKQARMAVDKNTNSIIISGEREDREPILAAIQRLDIRPTRPPDTQVIRLKHADATKLLATMKQLQITPTAEGGAVDQVRLAIDESTNSIIVAGDNEKRQPIIAAIARLDTPRTQPADTQVVPVRYAVATQIIQTLKQLQVAPTEGNTAQQIRLAADERTNSILISGKQPDRLPIIAAIRKLDTPKSRAGGTRVVRLRYAQAEELVAVLKETASSVQKQTEGTAAAGATPAASGGVAGNSEVSIQADKTTNSVIITAPEHLQVSLQRVISQLDQRRPQVMVEAIIAEVSTDLSNKFGFGLVANGISSGDAGIAGYSNFGGLGTALGLAAGATSIPGGFLLGAGSDKFGIVLEALKGDGATNILSTPTLATLDNEEASIVVGQNVPFVTGSFSSTEGGSADNPFQTITRQDVGLTLKVTPQINRDKTITMKIEQEVSSLSTSSSASDVITNKSSINTNVMVEDGQVLVLGGLIQDNFNDSETKVPVLGDLPIIGNIFKGNTTTKKKQNLMVFIHPVIMADRQVADAYTRGKYHNLQKQQKQSKILTRGSLTGSAAVFPDIECIDGFCAKGSADDLHFNIQAAPQRDISGALRTPYQVARPLNVNESAFTANESFK</sequence>
<reference evidence="14" key="1">
    <citation type="submission" date="2020-01" db="EMBL/GenBank/DDBJ databases">
        <authorList>
            <person name="Meier V. D."/>
            <person name="Meier V D."/>
        </authorList>
    </citation>
    <scope>NUCLEOTIDE SEQUENCE</scope>
    <source>
        <strain evidence="14">HLG_WM_MAG_08</strain>
    </source>
</reference>
<keyword evidence="9" id="KW-0998">Cell outer membrane</keyword>
<keyword evidence="6" id="KW-0732">Signal</keyword>
<dbReference type="GO" id="GO:0015627">
    <property type="term" value="C:type II protein secretion system complex"/>
    <property type="evidence" value="ECO:0007669"/>
    <property type="project" value="InterPro"/>
</dbReference>
<dbReference type="InterPro" id="IPR049371">
    <property type="entry name" value="GspD-like_N0"/>
</dbReference>
<evidence type="ECO:0000259" key="12">
    <source>
        <dbReference type="Pfam" id="PF03958"/>
    </source>
</evidence>
<dbReference type="PANTHER" id="PTHR30332">
    <property type="entry name" value="PROBABLE GENERAL SECRETION PATHWAY PROTEIN D"/>
    <property type="match status" value="1"/>
</dbReference>
<evidence type="ECO:0000256" key="2">
    <source>
        <dbReference type="ARBA" id="ARBA00006980"/>
    </source>
</evidence>
<evidence type="ECO:0000256" key="9">
    <source>
        <dbReference type="ARBA" id="ARBA00023237"/>
    </source>
</evidence>
<proteinExistence type="inferred from homology"/>
<dbReference type="InterPro" id="IPR005644">
    <property type="entry name" value="NolW-like"/>
</dbReference>
<keyword evidence="3 10" id="KW-0813">Transport</keyword>
<dbReference type="Pfam" id="PF21305">
    <property type="entry name" value="type_II_gspD_N0"/>
    <property type="match status" value="1"/>
</dbReference>
<dbReference type="Pfam" id="PF00263">
    <property type="entry name" value="Secretin"/>
    <property type="match status" value="1"/>
</dbReference>
<gene>
    <name evidence="14" type="ORF">HELGO_WM36429</name>
</gene>
<feature type="domain" description="NolW-like" evidence="12">
    <location>
        <begin position="339"/>
        <end position="409"/>
    </location>
</feature>
<dbReference type="GO" id="GO:0009279">
    <property type="term" value="C:cell outer membrane"/>
    <property type="evidence" value="ECO:0007669"/>
    <property type="project" value="UniProtKB-SubCell"/>
</dbReference>
<accession>A0A6S6SS76</accession>
<evidence type="ECO:0000259" key="13">
    <source>
        <dbReference type="Pfam" id="PF21305"/>
    </source>
</evidence>
<evidence type="ECO:0000256" key="6">
    <source>
        <dbReference type="ARBA" id="ARBA00022729"/>
    </source>
</evidence>
<keyword evidence="4" id="KW-1134">Transmembrane beta strand</keyword>
<feature type="domain" description="NolW-like" evidence="12">
    <location>
        <begin position="124"/>
        <end position="186"/>
    </location>
</feature>
<keyword evidence="8" id="KW-0472">Membrane</keyword>
<dbReference type="InterPro" id="IPR038591">
    <property type="entry name" value="NolW-like_sf"/>
</dbReference>
<feature type="domain" description="NolW-like" evidence="12">
    <location>
        <begin position="413"/>
        <end position="481"/>
    </location>
</feature>
<dbReference type="InterPro" id="IPR001775">
    <property type="entry name" value="GspD/PilQ"/>
</dbReference>
<evidence type="ECO:0000256" key="10">
    <source>
        <dbReference type="RuleBase" id="RU004004"/>
    </source>
</evidence>
<evidence type="ECO:0000256" key="5">
    <source>
        <dbReference type="ARBA" id="ARBA00022692"/>
    </source>
</evidence>
<keyword evidence="7" id="KW-0653">Protein transport</keyword>
<dbReference type="PANTHER" id="PTHR30332:SF24">
    <property type="entry name" value="SECRETIN GSPD-RELATED"/>
    <property type="match status" value="1"/>
</dbReference>
<dbReference type="AlphaFoldDB" id="A0A6S6SS76"/>
<dbReference type="EMBL" id="CACVAV010000159">
    <property type="protein sequence ID" value="CAA6810031.1"/>
    <property type="molecule type" value="Genomic_DNA"/>
</dbReference>
<feature type="domain" description="NolW-like" evidence="12">
    <location>
        <begin position="486"/>
        <end position="572"/>
    </location>
</feature>
<evidence type="ECO:0000256" key="3">
    <source>
        <dbReference type="ARBA" id="ARBA00022448"/>
    </source>
</evidence>
<dbReference type="Pfam" id="PF03958">
    <property type="entry name" value="Secretin_N"/>
    <property type="match status" value="6"/>
</dbReference>
<dbReference type="PRINTS" id="PR00811">
    <property type="entry name" value="BCTERIALGSPD"/>
</dbReference>
<dbReference type="Gene3D" id="3.30.1370.120">
    <property type="match status" value="6"/>
</dbReference>
<evidence type="ECO:0000256" key="1">
    <source>
        <dbReference type="ARBA" id="ARBA00004442"/>
    </source>
</evidence>
<evidence type="ECO:0000256" key="4">
    <source>
        <dbReference type="ARBA" id="ARBA00022452"/>
    </source>
</evidence>
<evidence type="ECO:0000259" key="11">
    <source>
        <dbReference type="Pfam" id="PF00263"/>
    </source>
</evidence>
<evidence type="ECO:0000256" key="8">
    <source>
        <dbReference type="ARBA" id="ARBA00023136"/>
    </source>
</evidence>
<feature type="domain" description="GspD-like N0" evidence="13">
    <location>
        <begin position="13"/>
        <end position="82"/>
    </location>
</feature>
<dbReference type="GO" id="GO:0015628">
    <property type="term" value="P:protein secretion by the type II secretion system"/>
    <property type="evidence" value="ECO:0007669"/>
    <property type="project" value="InterPro"/>
</dbReference>
<dbReference type="InterPro" id="IPR013356">
    <property type="entry name" value="T2SS_GspD"/>
</dbReference>
<feature type="non-terminal residue" evidence="14">
    <location>
        <position position="1"/>
    </location>
</feature>